<dbReference type="PANTHER" id="PTHR45732:SF7">
    <property type="entry name" value="ADP-RIBOSYLATION FACTOR-LIKE PROTEIN 8"/>
    <property type="match status" value="1"/>
</dbReference>
<organism evidence="6 7">
    <name type="scientific">Fusarium beomiforme</name>
    <dbReference type="NCBI Taxonomy" id="44412"/>
    <lineage>
        <taxon>Eukaryota</taxon>
        <taxon>Fungi</taxon>
        <taxon>Dikarya</taxon>
        <taxon>Ascomycota</taxon>
        <taxon>Pezizomycotina</taxon>
        <taxon>Sordariomycetes</taxon>
        <taxon>Hypocreomycetidae</taxon>
        <taxon>Hypocreales</taxon>
        <taxon>Nectriaceae</taxon>
        <taxon>Fusarium</taxon>
        <taxon>Fusarium burgessii species complex</taxon>
    </lineage>
</organism>
<evidence type="ECO:0000256" key="2">
    <source>
        <dbReference type="ARBA" id="ARBA00023134"/>
    </source>
</evidence>
<gene>
    <name evidence="6" type="ORF">FBEOM_12585</name>
</gene>
<dbReference type="Gene3D" id="3.40.50.300">
    <property type="entry name" value="P-loop containing nucleotide triphosphate hydrolases"/>
    <property type="match status" value="1"/>
</dbReference>
<dbReference type="PANTHER" id="PTHR45732">
    <property type="entry name" value="ADP-RIBOSYLATION FACTOR-LIKE PROTEIN 8"/>
    <property type="match status" value="1"/>
</dbReference>
<feature type="binding site" evidence="3">
    <location>
        <begin position="683"/>
        <end position="690"/>
    </location>
    <ligand>
        <name>GTP</name>
        <dbReference type="ChEBI" id="CHEBI:37565"/>
    </ligand>
</feature>
<evidence type="ECO:0000256" key="5">
    <source>
        <dbReference type="SAM" id="MobiDB-lite"/>
    </source>
</evidence>
<dbReference type="GO" id="GO:0046872">
    <property type="term" value="F:metal ion binding"/>
    <property type="evidence" value="ECO:0007669"/>
    <property type="project" value="UniProtKB-KW"/>
</dbReference>
<dbReference type="GO" id="GO:0098852">
    <property type="term" value="C:lytic vacuole membrane"/>
    <property type="evidence" value="ECO:0007669"/>
    <property type="project" value="TreeGrafter"/>
</dbReference>
<feature type="region of interest" description="Disordered" evidence="5">
    <location>
        <begin position="300"/>
        <end position="338"/>
    </location>
</feature>
<reference evidence="6" key="1">
    <citation type="journal article" date="2017" name="Mycologia">
        <title>Fusarium algeriense, sp. nov., a novel toxigenic crown rot pathogen of durum wheat from Algeria is nested in the Fusarium burgessii species complex.</title>
        <authorList>
            <person name="Laraba I."/>
            <person name="Keddad A."/>
            <person name="Boureghda H."/>
            <person name="Abdallah N."/>
            <person name="Vaughan M.M."/>
            <person name="Proctor R.H."/>
            <person name="Busman M."/>
            <person name="O'Donnell K."/>
        </authorList>
    </citation>
    <scope>NUCLEOTIDE SEQUENCE</scope>
    <source>
        <strain evidence="6">NRRL 25174</strain>
    </source>
</reference>
<evidence type="ECO:0000313" key="7">
    <source>
        <dbReference type="Proteomes" id="UP000730481"/>
    </source>
</evidence>
<dbReference type="SUPFAM" id="SSF52540">
    <property type="entry name" value="P-loop containing nucleoside triphosphate hydrolases"/>
    <property type="match status" value="1"/>
</dbReference>
<dbReference type="SMART" id="SM00177">
    <property type="entry name" value="ARF"/>
    <property type="match status" value="1"/>
</dbReference>
<feature type="binding site" evidence="4">
    <location>
        <position position="690"/>
    </location>
    <ligand>
        <name>Mg(2+)</name>
        <dbReference type="ChEBI" id="CHEBI:18420"/>
    </ligand>
</feature>
<keyword evidence="7" id="KW-1185">Reference proteome</keyword>
<evidence type="ECO:0000256" key="3">
    <source>
        <dbReference type="PIRSR" id="PIRSR606689-1"/>
    </source>
</evidence>
<dbReference type="Proteomes" id="UP000730481">
    <property type="component" value="Unassembled WGS sequence"/>
</dbReference>
<feature type="region of interest" description="Disordered" evidence="5">
    <location>
        <begin position="1"/>
        <end position="84"/>
    </location>
</feature>
<dbReference type="InterPro" id="IPR027417">
    <property type="entry name" value="P-loop_NTPase"/>
</dbReference>
<feature type="compositionally biased region" description="Polar residues" evidence="5">
    <location>
        <begin position="36"/>
        <end position="47"/>
    </location>
</feature>
<dbReference type="InterPro" id="IPR006689">
    <property type="entry name" value="Small_GTPase_ARF/SAR"/>
</dbReference>
<protein>
    <submittedName>
        <fullName evidence="6">ADP-ribosylation factor 8</fullName>
    </submittedName>
</protein>
<feature type="region of interest" description="Disordered" evidence="5">
    <location>
        <begin position="634"/>
        <end position="659"/>
    </location>
</feature>
<dbReference type="GO" id="GO:0005525">
    <property type="term" value="F:GTP binding"/>
    <property type="evidence" value="ECO:0007669"/>
    <property type="project" value="UniProtKB-KW"/>
</dbReference>
<keyword evidence="4" id="KW-0479">Metal-binding</keyword>
<evidence type="ECO:0000256" key="1">
    <source>
        <dbReference type="ARBA" id="ARBA00022741"/>
    </source>
</evidence>
<dbReference type="OrthoDB" id="4590278at2759"/>
<sequence>MRSHHGHQGNENGDGGPEFSLEQKPVSPQLPHSAARSRTSPSGSSIPRTFRPSNGAERSQSPDPPDDIAPDMNYFTGGNTPSALEGKRTVHVKRGNKLRRLFGVERTSLHDLRVTVVEEFSDEEAESQYEKYIDFLRNAPPEKHPLGYFRKINRALKPDRALASTVAESSQVPVPFIQFTGLHDEGEVILLHAALFRIKYSPPMPVCYVIQQIRFLAAEGSEVETLNVSPGTLCGALVAIGTGHNRQIATIGGVIEGSGEYMALTTSHHSNDSGDASARIKSFFSMRGVKLDEDEYEDDVPSPLVVDTVNTPKGSTEPLADSKLASSMTSDRSEAGPLGRVLHTGTDWALLRLTDQLVPPNCIDERLTKLGEQSLEDILNEVVFLSRPAPEPEVCEVLVSGGRGGLNKLDLTKKPADLMLPSGVWIRPWKAKHKPDSGCKLQHGDSGAWAVSIDTRTVYGHVMAVTRDHVFIQPLVDIFQDIRTQENIDVKLASPFGQLANLAKHYYFRDEHHLAVSLARKALEPEVISQSTEGPQVSAMLQGFMKDVKKGEKYLPRYTKDHLADFLANLIMCTGRNIDLINPPTWTDDWTAMFGTPLHVMERVNYLKGAGGLPTLNEIAAASSRKTVSHTDVLDTGARGRNPIAQRLRENRPPRPPSQVVKRAYNWASRLFNRDEMHFTMVGLPGCGKSDLLRSITRDGSTTGSISTIGFNTVRIKRRGISAKIWDLAEDSTWRPNWKRYSRGANGIIYVVSARNTDLLPEVHEQILLLITEPMLAGIPLIVLWNNFGTTSELAMEELRKRLDFDSSRRVDFWVGDKATFGTFLDFLVDRRNQ</sequence>
<keyword evidence="1 3" id="KW-0547">Nucleotide-binding</keyword>
<evidence type="ECO:0000256" key="4">
    <source>
        <dbReference type="PIRSR" id="PIRSR606689-2"/>
    </source>
</evidence>
<keyword evidence="2 3" id="KW-0342">GTP-binding</keyword>
<comment type="caution">
    <text evidence="6">The sequence shown here is derived from an EMBL/GenBank/DDBJ whole genome shotgun (WGS) entry which is preliminary data.</text>
</comment>
<proteinExistence type="predicted"/>
<name>A0A9P5DT93_9HYPO</name>
<evidence type="ECO:0000313" key="6">
    <source>
        <dbReference type="EMBL" id="KAF4333598.1"/>
    </source>
</evidence>
<keyword evidence="4" id="KW-0460">Magnesium</keyword>
<dbReference type="Pfam" id="PF00025">
    <property type="entry name" value="Arf"/>
    <property type="match status" value="1"/>
</dbReference>
<dbReference type="GO" id="GO:0003924">
    <property type="term" value="F:GTPase activity"/>
    <property type="evidence" value="ECO:0007669"/>
    <property type="project" value="InterPro"/>
</dbReference>
<feature type="binding site" evidence="4">
    <location>
        <position position="708"/>
    </location>
    <ligand>
        <name>Mg(2+)</name>
        <dbReference type="ChEBI" id="CHEBI:18420"/>
    </ligand>
</feature>
<accession>A0A9P5DT93</accession>
<dbReference type="EMBL" id="PVQB02000810">
    <property type="protein sequence ID" value="KAF4333598.1"/>
    <property type="molecule type" value="Genomic_DNA"/>
</dbReference>
<dbReference type="AlphaFoldDB" id="A0A9P5DT93"/>
<reference evidence="6" key="2">
    <citation type="submission" date="2020-02" db="EMBL/GenBank/DDBJ databases">
        <title>Identification and distribution of gene clusters putatively required for synthesis of sphingolipid metabolism inhibitors in phylogenetically diverse species of the filamentous fungus Fusarium.</title>
        <authorList>
            <person name="Kim H.-S."/>
            <person name="Busman M."/>
            <person name="Brown D.W."/>
            <person name="Divon H."/>
            <person name="Uhlig S."/>
            <person name="Proctor R.H."/>
        </authorList>
    </citation>
    <scope>NUCLEOTIDE SEQUENCE</scope>
    <source>
        <strain evidence="6">NRRL 25174</strain>
    </source>
</reference>